<protein>
    <recommendedName>
        <fullName evidence="11">La protein</fullName>
    </recommendedName>
</protein>
<dbReference type="InterPro" id="IPR036390">
    <property type="entry name" value="WH_DNA-bd_sf"/>
</dbReference>
<evidence type="ECO:0000259" key="7">
    <source>
        <dbReference type="PROSITE" id="PS50961"/>
    </source>
</evidence>
<accession>A0AAV8Z9Q1</accession>
<dbReference type="PROSITE" id="PS50961">
    <property type="entry name" value="HTH_LA"/>
    <property type="match status" value="1"/>
</dbReference>
<evidence type="ECO:0000256" key="3">
    <source>
        <dbReference type="ARBA" id="ARBA00023242"/>
    </source>
</evidence>
<comment type="subcellular location">
    <subcellularLocation>
        <location evidence="1">Nucleus</location>
    </subcellularLocation>
</comment>
<feature type="compositionally biased region" description="Basic residues" evidence="6">
    <location>
        <begin position="313"/>
        <end position="339"/>
    </location>
</feature>
<dbReference type="GO" id="GO:0010494">
    <property type="term" value="C:cytoplasmic stress granule"/>
    <property type="evidence" value="ECO:0007669"/>
    <property type="project" value="TreeGrafter"/>
</dbReference>
<evidence type="ECO:0000313" key="9">
    <source>
        <dbReference type="EMBL" id="KAJ8960906.1"/>
    </source>
</evidence>
<dbReference type="EMBL" id="JAPWTK010000007">
    <property type="protein sequence ID" value="KAJ8960906.1"/>
    <property type="molecule type" value="Genomic_DNA"/>
</dbReference>
<dbReference type="Gene3D" id="1.10.10.10">
    <property type="entry name" value="Winged helix-like DNA-binding domain superfamily/Winged helix DNA-binding domain"/>
    <property type="match status" value="1"/>
</dbReference>
<dbReference type="AlphaFoldDB" id="A0AAV8Z9Q1"/>
<dbReference type="CDD" id="cd08028">
    <property type="entry name" value="LARP_3"/>
    <property type="match status" value="1"/>
</dbReference>
<sequence length="358" mass="42190">MTTDLEQKIIRQIEYYFGDYNLSRDKFLKEKVKEDDGWVTFEVLLTFKRLASLSTDAEVIANAVEKSDNKVVEVSEDRKKLRRHPDNPLPELDDDRRKELTSRTAYAKGFPVDEELDSILSFLETHGPVESCYRRTTKDHKFKGSCFILFKDKETCKKFIELKDLKYKDTPLIRKWQADYFADKKKEIEEFKKAKKEKKDVKVKAEEKQLEFPKGTCIHFVGLEEGQTLTREELKEKIKEVCGLDVAYVDFNKGDLQGYLRFPEENNAVEFVKKLTDGELEIDKFKLTFRALKGEEEEEYLKKTSDTIIEMRRKQKHSARNNRKRKGNFGHHGKPKGKSIRKSKFTVLYLLKYFTDTK</sequence>
<dbReference type="CDD" id="cd12291">
    <property type="entry name" value="RRM1_La"/>
    <property type="match status" value="1"/>
</dbReference>
<evidence type="ECO:0000256" key="6">
    <source>
        <dbReference type="SAM" id="MobiDB-lite"/>
    </source>
</evidence>
<keyword evidence="3" id="KW-0539">Nucleus</keyword>
<dbReference type="GO" id="GO:0045727">
    <property type="term" value="P:positive regulation of translation"/>
    <property type="evidence" value="ECO:0007669"/>
    <property type="project" value="TreeGrafter"/>
</dbReference>
<evidence type="ECO:0000256" key="2">
    <source>
        <dbReference type="ARBA" id="ARBA00022884"/>
    </source>
</evidence>
<keyword evidence="5" id="KW-0175">Coiled coil</keyword>
<evidence type="ECO:0000256" key="1">
    <source>
        <dbReference type="ARBA" id="ARBA00004123"/>
    </source>
</evidence>
<dbReference type="Pfam" id="PF08777">
    <property type="entry name" value="RRM_3"/>
    <property type="match status" value="1"/>
</dbReference>
<feature type="coiled-coil region" evidence="5">
    <location>
        <begin position="184"/>
        <end position="211"/>
    </location>
</feature>
<dbReference type="PANTHER" id="PTHR22792">
    <property type="entry name" value="LUPUS LA PROTEIN-RELATED"/>
    <property type="match status" value="1"/>
</dbReference>
<evidence type="ECO:0000256" key="5">
    <source>
        <dbReference type="SAM" id="Coils"/>
    </source>
</evidence>
<organism evidence="9 10">
    <name type="scientific">Aromia moschata</name>
    <dbReference type="NCBI Taxonomy" id="1265417"/>
    <lineage>
        <taxon>Eukaryota</taxon>
        <taxon>Metazoa</taxon>
        <taxon>Ecdysozoa</taxon>
        <taxon>Arthropoda</taxon>
        <taxon>Hexapoda</taxon>
        <taxon>Insecta</taxon>
        <taxon>Pterygota</taxon>
        <taxon>Neoptera</taxon>
        <taxon>Endopterygota</taxon>
        <taxon>Coleoptera</taxon>
        <taxon>Polyphaga</taxon>
        <taxon>Cucujiformia</taxon>
        <taxon>Chrysomeloidea</taxon>
        <taxon>Cerambycidae</taxon>
        <taxon>Cerambycinae</taxon>
        <taxon>Callichromatini</taxon>
        <taxon>Aromia</taxon>
    </lineage>
</organism>
<keyword evidence="10" id="KW-1185">Reference proteome</keyword>
<dbReference type="InterPro" id="IPR012677">
    <property type="entry name" value="Nucleotide-bd_a/b_plait_sf"/>
</dbReference>
<name>A0AAV8Z9Q1_9CUCU</name>
<dbReference type="SMART" id="SM00360">
    <property type="entry name" value="RRM"/>
    <property type="match status" value="1"/>
</dbReference>
<dbReference type="SUPFAM" id="SSF54928">
    <property type="entry name" value="RNA-binding domain, RBD"/>
    <property type="match status" value="1"/>
</dbReference>
<dbReference type="InterPro" id="IPR014886">
    <property type="entry name" value="La_xRRM"/>
</dbReference>
<evidence type="ECO:0000259" key="8">
    <source>
        <dbReference type="PROSITE" id="PS51939"/>
    </source>
</evidence>
<dbReference type="Gene3D" id="3.30.70.330">
    <property type="match status" value="2"/>
</dbReference>
<dbReference type="GO" id="GO:1990904">
    <property type="term" value="C:ribonucleoprotein complex"/>
    <property type="evidence" value="ECO:0007669"/>
    <property type="project" value="UniProtKB-UniRule"/>
</dbReference>
<dbReference type="GO" id="GO:0003729">
    <property type="term" value="F:mRNA binding"/>
    <property type="evidence" value="ECO:0007669"/>
    <property type="project" value="TreeGrafter"/>
</dbReference>
<evidence type="ECO:0000256" key="4">
    <source>
        <dbReference type="PROSITE-ProRule" id="PRU00332"/>
    </source>
</evidence>
<dbReference type="SUPFAM" id="SSF46785">
    <property type="entry name" value="Winged helix' DNA-binding domain"/>
    <property type="match status" value="1"/>
</dbReference>
<dbReference type="PRINTS" id="PR00302">
    <property type="entry name" value="LUPUSLA"/>
</dbReference>
<dbReference type="Pfam" id="PF05383">
    <property type="entry name" value="La"/>
    <property type="match status" value="1"/>
</dbReference>
<feature type="region of interest" description="Disordered" evidence="6">
    <location>
        <begin position="312"/>
        <end position="339"/>
    </location>
</feature>
<dbReference type="InterPro" id="IPR000504">
    <property type="entry name" value="RRM_dom"/>
</dbReference>
<dbReference type="InterPro" id="IPR035979">
    <property type="entry name" value="RBD_domain_sf"/>
</dbReference>
<feature type="region of interest" description="Disordered" evidence="6">
    <location>
        <begin position="75"/>
        <end position="95"/>
    </location>
</feature>
<evidence type="ECO:0008006" key="11">
    <source>
        <dbReference type="Google" id="ProtNLM"/>
    </source>
</evidence>
<dbReference type="GO" id="GO:0005829">
    <property type="term" value="C:cytosol"/>
    <property type="evidence" value="ECO:0007669"/>
    <property type="project" value="TreeGrafter"/>
</dbReference>
<proteinExistence type="predicted"/>
<comment type="caution">
    <text evidence="9">The sequence shown here is derived from an EMBL/GenBank/DDBJ whole genome shotgun (WGS) entry which is preliminary data.</text>
</comment>
<reference evidence="9" key="1">
    <citation type="journal article" date="2023" name="Insect Mol. Biol.">
        <title>Genome sequencing provides insights into the evolution of gene families encoding plant cell wall-degrading enzymes in longhorned beetles.</title>
        <authorList>
            <person name="Shin N.R."/>
            <person name="Okamura Y."/>
            <person name="Kirsch R."/>
            <person name="Pauchet Y."/>
        </authorList>
    </citation>
    <scope>NUCLEOTIDE SEQUENCE</scope>
    <source>
        <strain evidence="9">AMC_N1</strain>
    </source>
</reference>
<dbReference type="GO" id="GO:0008033">
    <property type="term" value="P:tRNA processing"/>
    <property type="evidence" value="ECO:0007669"/>
    <property type="project" value="TreeGrafter"/>
</dbReference>
<dbReference type="PROSITE" id="PS51939">
    <property type="entry name" value="XRRM"/>
    <property type="match status" value="1"/>
</dbReference>
<dbReference type="InterPro" id="IPR002344">
    <property type="entry name" value="Lupus_La"/>
</dbReference>
<gene>
    <name evidence="9" type="ORF">NQ318_020205</name>
</gene>
<feature type="domain" description="HTH La-type RNA-binding" evidence="7">
    <location>
        <begin position="1"/>
        <end position="91"/>
    </location>
</feature>
<dbReference type="Pfam" id="PF00076">
    <property type="entry name" value="RRM_1"/>
    <property type="match status" value="1"/>
</dbReference>
<dbReference type="InterPro" id="IPR036388">
    <property type="entry name" value="WH-like_DNA-bd_sf"/>
</dbReference>
<dbReference type="PANTHER" id="PTHR22792:SF166">
    <property type="entry name" value="LUPUS LA PROTEIN HOMOLOG"/>
    <property type="match status" value="1"/>
</dbReference>
<dbReference type="InterPro" id="IPR006630">
    <property type="entry name" value="La_HTH"/>
</dbReference>
<keyword evidence="2 4" id="KW-0694">RNA-binding</keyword>
<feature type="domain" description="XRRM" evidence="8">
    <location>
        <begin position="211"/>
        <end position="337"/>
    </location>
</feature>
<dbReference type="Proteomes" id="UP001162162">
    <property type="component" value="Unassembled WGS sequence"/>
</dbReference>
<dbReference type="SMART" id="SM00715">
    <property type="entry name" value="LA"/>
    <property type="match status" value="1"/>
</dbReference>
<evidence type="ECO:0000313" key="10">
    <source>
        <dbReference type="Proteomes" id="UP001162162"/>
    </source>
</evidence>
<dbReference type="GO" id="GO:0005634">
    <property type="term" value="C:nucleus"/>
    <property type="evidence" value="ECO:0007669"/>
    <property type="project" value="UniProtKB-SubCell"/>
</dbReference>
<dbReference type="InterPro" id="IPR045180">
    <property type="entry name" value="La_dom_prot"/>
</dbReference>